<evidence type="ECO:0000313" key="3">
    <source>
        <dbReference type="Proteomes" id="UP000294513"/>
    </source>
</evidence>
<reference evidence="2 3" key="1">
    <citation type="submission" date="2019-03" db="EMBL/GenBank/DDBJ databases">
        <title>Draft genome sequences of novel Actinobacteria.</title>
        <authorList>
            <person name="Sahin N."/>
            <person name="Ay H."/>
            <person name="Saygin H."/>
        </authorList>
    </citation>
    <scope>NUCLEOTIDE SEQUENCE [LARGE SCALE GENOMIC DNA]</scope>
    <source>
        <strain evidence="2 3">H3C3</strain>
    </source>
</reference>
<dbReference type="Proteomes" id="UP000294513">
    <property type="component" value="Unassembled WGS sequence"/>
</dbReference>
<protein>
    <submittedName>
        <fullName evidence="2">XRE family transcriptional regulator</fullName>
    </submittedName>
</protein>
<keyword evidence="3" id="KW-1185">Reference proteome</keyword>
<gene>
    <name evidence="2" type="ORF">E1298_18380</name>
</gene>
<evidence type="ECO:0000313" key="2">
    <source>
        <dbReference type="EMBL" id="TDD85788.1"/>
    </source>
</evidence>
<dbReference type="SUPFAM" id="SSF47413">
    <property type="entry name" value="lambda repressor-like DNA-binding domains"/>
    <property type="match status" value="1"/>
</dbReference>
<dbReference type="PROSITE" id="PS50943">
    <property type="entry name" value="HTH_CROC1"/>
    <property type="match status" value="1"/>
</dbReference>
<dbReference type="RefSeq" id="WP_131894808.1">
    <property type="nucleotide sequence ID" value="NZ_SMKU01000087.1"/>
</dbReference>
<name>A0A4R5BGL8_9ACTN</name>
<dbReference type="InterPro" id="IPR010982">
    <property type="entry name" value="Lambda_DNA-bd_dom_sf"/>
</dbReference>
<comment type="caution">
    <text evidence="2">The sequence shown here is derived from an EMBL/GenBank/DDBJ whole genome shotgun (WGS) entry which is preliminary data.</text>
</comment>
<dbReference type="SMART" id="SM00530">
    <property type="entry name" value="HTH_XRE"/>
    <property type="match status" value="1"/>
</dbReference>
<dbReference type="AlphaFoldDB" id="A0A4R5BGL8"/>
<dbReference type="EMBL" id="SMKU01000087">
    <property type="protein sequence ID" value="TDD85788.1"/>
    <property type="molecule type" value="Genomic_DNA"/>
</dbReference>
<dbReference type="CDD" id="cd00093">
    <property type="entry name" value="HTH_XRE"/>
    <property type="match status" value="1"/>
</dbReference>
<organism evidence="2 3">
    <name type="scientific">Actinomadura rubrisoli</name>
    <dbReference type="NCBI Taxonomy" id="2530368"/>
    <lineage>
        <taxon>Bacteria</taxon>
        <taxon>Bacillati</taxon>
        <taxon>Actinomycetota</taxon>
        <taxon>Actinomycetes</taxon>
        <taxon>Streptosporangiales</taxon>
        <taxon>Thermomonosporaceae</taxon>
        <taxon>Actinomadura</taxon>
    </lineage>
</organism>
<dbReference type="Pfam" id="PF13560">
    <property type="entry name" value="HTH_31"/>
    <property type="match status" value="1"/>
</dbReference>
<accession>A0A4R5BGL8</accession>
<dbReference type="OrthoDB" id="3865941at2"/>
<evidence type="ECO:0000259" key="1">
    <source>
        <dbReference type="PROSITE" id="PS50943"/>
    </source>
</evidence>
<feature type="domain" description="HTH cro/C1-type" evidence="1">
    <location>
        <begin position="9"/>
        <end position="64"/>
    </location>
</feature>
<dbReference type="GO" id="GO:0003677">
    <property type="term" value="F:DNA binding"/>
    <property type="evidence" value="ECO:0007669"/>
    <property type="project" value="InterPro"/>
</dbReference>
<dbReference type="InterPro" id="IPR001387">
    <property type="entry name" value="Cro/C1-type_HTH"/>
</dbReference>
<proteinExistence type="predicted"/>
<sequence length="421" mass="44503">MSARPGPLVRSARIARGWSQMDLAARLHCSRSTISRLETGSRRLDDVATLRRLAEILEIPPATFGVTITVTGEPPGEDDVRRRKLLATLAVTAGATVTGPAARSAGPGHAEARDAVLIARVRGALLGTDARADPVPPPRLAAALAATCRDYDACRYDRLAEALPRLLAGGHAAAGEPGGAAMLAQTYNLVTRLMVKLDEPLGWLAADRARTFAQTSGDVLAAAEAARQLAVLTRRNGWPDQATDIAMAAADADELRSDRPEHTAARGQLVMSAAYTAAHAGDRAGMRELTGQAMALAAQLSGGILLRHNGGGFGITAVHLHLISAEYAAGDPATAVRAASAVQPRALPTAERRARYFTDLARAYGMWGRRDETLRALLAAERTAPQETRTRPAVRELVSGLLVSGRTSPELRGLATRCRLQ</sequence>
<dbReference type="Gene3D" id="1.10.260.40">
    <property type="entry name" value="lambda repressor-like DNA-binding domains"/>
    <property type="match status" value="1"/>
</dbReference>